<evidence type="ECO:0000256" key="1">
    <source>
        <dbReference type="ARBA" id="ARBA00000085"/>
    </source>
</evidence>
<keyword evidence="11" id="KW-0902">Two-component regulatory system</keyword>
<dbReference type="FunFam" id="3.30.450.20:FF:000099">
    <property type="entry name" value="Sensory box sensor histidine kinase"/>
    <property type="match status" value="1"/>
</dbReference>
<dbReference type="InterPro" id="IPR013655">
    <property type="entry name" value="PAS_fold_3"/>
</dbReference>
<dbReference type="GO" id="GO:0007234">
    <property type="term" value="P:osmosensory signaling via phosphorelay pathway"/>
    <property type="evidence" value="ECO:0007669"/>
    <property type="project" value="TreeGrafter"/>
</dbReference>
<dbReference type="RefSeq" id="WP_090559743.1">
    <property type="nucleotide sequence ID" value="NZ_FNRA01000014.1"/>
</dbReference>
<feature type="domain" description="PAS" evidence="15">
    <location>
        <begin position="225"/>
        <end position="295"/>
    </location>
</feature>
<reference evidence="17 18" key="1">
    <citation type="submission" date="2016-10" db="EMBL/GenBank/DDBJ databases">
        <authorList>
            <person name="de Groot N.N."/>
        </authorList>
    </citation>
    <scope>NUCLEOTIDE SEQUENCE [LARGE SCALE GENOMIC DNA]</scope>
    <source>
        <strain evidence="17 18">DSM 19033</strain>
    </source>
</reference>
<feature type="coiled-coil region" evidence="13">
    <location>
        <begin position="148"/>
        <end position="179"/>
    </location>
</feature>
<feature type="domain" description="Histidine kinase" evidence="14">
    <location>
        <begin position="354"/>
        <end position="569"/>
    </location>
</feature>
<evidence type="ECO:0000256" key="9">
    <source>
        <dbReference type="ARBA" id="ARBA00022840"/>
    </source>
</evidence>
<keyword evidence="5" id="KW-0808">Transferase</keyword>
<dbReference type="Gene3D" id="3.30.565.10">
    <property type="entry name" value="Histidine kinase-like ATPase, C-terminal domain"/>
    <property type="match status" value="1"/>
</dbReference>
<evidence type="ECO:0000256" key="4">
    <source>
        <dbReference type="ARBA" id="ARBA00022553"/>
    </source>
</evidence>
<dbReference type="EMBL" id="FNRA01000014">
    <property type="protein sequence ID" value="SEB18562.1"/>
    <property type="molecule type" value="Genomic_DNA"/>
</dbReference>
<dbReference type="InterPro" id="IPR000014">
    <property type="entry name" value="PAS"/>
</dbReference>
<keyword evidence="13" id="KW-0175">Coiled coil</keyword>
<dbReference type="SMART" id="SM00388">
    <property type="entry name" value="HisKA"/>
    <property type="match status" value="1"/>
</dbReference>
<dbReference type="SUPFAM" id="SSF55785">
    <property type="entry name" value="PYP-like sensor domain (PAS domain)"/>
    <property type="match status" value="1"/>
</dbReference>
<dbReference type="OrthoDB" id="9813151at2"/>
<keyword evidence="9" id="KW-0067">ATP-binding</keyword>
<evidence type="ECO:0000259" key="14">
    <source>
        <dbReference type="PROSITE" id="PS50109"/>
    </source>
</evidence>
<comment type="catalytic activity">
    <reaction evidence="1">
        <text>ATP + protein L-histidine = ADP + protein N-phospho-L-histidine.</text>
        <dbReference type="EC" id="2.7.13.3"/>
    </reaction>
</comment>
<proteinExistence type="predicted"/>
<dbReference type="InterPro" id="IPR004358">
    <property type="entry name" value="Sig_transdc_His_kin-like_C"/>
</dbReference>
<evidence type="ECO:0000256" key="7">
    <source>
        <dbReference type="ARBA" id="ARBA00022741"/>
    </source>
</evidence>
<dbReference type="AlphaFoldDB" id="A0A1H4HBR9"/>
<dbReference type="InterPro" id="IPR003594">
    <property type="entry name" value="HATPase_dom"/>
</dbReference>
<dbReference type="PANTHER" id="PTHR42878">
    <property type="entry name" value="TWO-COMPONENT HISTIDINE KINASE"/>
    <property type="match status" value="1"/>
</dbReference>
<sequence>MELFSDPFFRVLFDTAVPRVVLQADIPDFTIIAYNRAYEMATHNKDRDITGMSLWEAYNPEKADGEGARILPEALTRAVNNQESIYLPPFKYNIPSALPGEIELSWWEVEITYVAATETRPAFLLTTTYNITERILNRERIDEGLKREQQMDEELRSINEELSAANDEFSAANDELTSTVHELNILNEQMGMMNEQLMHSQLELKSLSIELEKRVERRTYSLAESEQQFRQLADSIIQMIWITDEHGNPEYFNQRWLDFVGDLLGTTIKDYWEGVFHPEDMERVREIWSRCLETGDDYELEYRLKNCSGEYVWVLGRASPFLNTEGKIIKWFGTCTDINELKQLEEKKDDFISIASHELKTPVTSLKASLQLLNKLKDNDSAKHVIPPLIEQACRSSERVSILIEDLLNMSRLNKDQLHLNKSRFLLAKLTEECCSHVRLAGIYSITTSGDVELEVNADAARIDQVVVNFVNNAVKYAASSKEIRVLIEKMENVAKVSVIDQGPGIPVEKLPHLFERYYRAGGDGVQYSGLGLGLYISAEIIRKHGGQIGVNSEPGKGSTFWFTLPLQNFVE</sequence>
<evidence type="ECO:0000313" key="18">
    <source>
        <dbReference type="Proteomes" id="UP000198850"/>
    </source>
</evidence>
<dbReference type="STRING" id="425514.SAMN05443550_114124"/>
<dbReference type="GO" id="GO:0000155">
    <property type="term" value="F:phosphorelay sensor kinase activity"/>
    <property type="evidence" value="ECO:0007669"/>
    <property type="project" value="InterPro"/>
</dbReference>
<evidence type="ECO:0000259" key="15">
    <source>
        <dbReference type="PROSITE" id="PS50112"/>
    </source>
</evidence>
<evidence type="ECO:0000256" key="12">
    <source>
        <dbReference type="ARBA" id="ARBA00023136"/>
    </source>
</evidence>
<keyword evidence="12" id="KW-0472">Membrane</keyword>
<dbReference type="FunFam" id="3.30.565.10:FF:000006">
    <property type="entry name" value="Sensor histidine kinase WalK"/>
    <property type="match status" value="1"/>
</dbReference>
<evidence type="ECO:0000256" key="10">
    <source>
        <dbReference type="ARBA" id="ARBA00022989"/>
    </source>
</evidence>
<dbReference type="InterPro" id="IPR036097">
    <property type="entry name" value="HisK_dim/P_sf"/>
</dbReference>
<dbReference type="Pfam" id="PF08447">
    <property type="entry name" value="PAS_3"/>
    <property type="match status" value="1"/>
</dbReference>
<evidence type="ECO:0000256" key="6">
    <source>
        <dbReference type="ARBA" id="ARBA00022692"/>
    </source>
</evidence>
<dbReference type="CDD" id="cd00075">
    <property type="entry name" value="HATPase"/>
    <property type="match status" value="1"/>
</dbReference>
<dbReference type="EC" id="2.7.13.3" evidence="3"/>
<evidence type="ECO:0000313" key="17">
    <source>
        <dbReference type="EMBL" id="SEB18562.1"/>
    </source>
</evidence>
<dbReference type="GO" id="GO:0016020">
    <property type="term" value="C:membrane"/>
    <property type="evidence" value="ECO:0007669"/>
    <property type="project" value="UniProtKB-SubCell"/>
</dbReference>
<evidence type="ECO:0000256" key="8">
    <source>
        <dbReference type="ARBA" id="ARBA00022777"/>
    </source>
</evidence>
<evidence type="ECO:0000256" key="5">
    <source>
        <dbReference type="ARBA" id="ARBA00022679"/>
    </source>
</evidence>
<dbReference type="InterPro" id="IPR036890">
    <property type="entry name" value="HATPase_C_sf"/>
</dbReference>
<dbReference type="Gene3D" id="1.10.287.130">
    <property type="match status" value="1"/>
</dbReference>
<dbReference type="Gene3D" id="3.30.450.20">
    <property type="entry name" value="PAS domain"/>
    <property type="match status" value="2"/>
</dbReference>
<dbReference type="GO" id="GO:0005524">
    <property type="term" value="F:ATP binding"/>
    <property type="evidence" value="ECO:0007669"/>
    <property type="project" value="UniProtKB-KW"/>
</dbReference>
<dbReference type="SMART" id="SM00387">
    <property type="entry name" value="HATPase_c"/>
    <property type="match status" value="1"/>
</dbReference>
<keyword evidence="18" id="KW-1185">Reference proteome</keyword>
<evidence type="ECO:0000256" key="11">
    <source>
        <dbReference type="ARBA" id="ARBA00023012"/>
    </source>
</evidence>
<feature type="domain" description="PAC" evidence="16">
    <location>
        <begin position="298"/>
        <end position="350"/>
    </location>
</feature>
<organism evidence="17 18">
    <name type="scientific">Pedobacter hartonius</name>
    <dbReference type="NCBI Taxonomy" id="425514"/>
    <lineage>
        <taxon>Bacteria</taxon>
        <taxon>Pseudomonadati</taxon>
        <taxon>Bacteroidota</taxon>
        <taxon>Sphingobacteriia</taxon>
        <taxon>Sphingobacteriales</taxon>
        <taxon>Sphingobacteriaceae</taxon>
        <taxon>Pedobacter</taxon>
    </lineage>
</organism>
<keyword evidence="7" id="KW-0547">Nucleotide-binding</keyword>
<dbReference type="GO" id="GO:0030295">
    <property type="term" value="F:protein kinase activator activity"/>
    <property type="evidence" value="ECO:0007669"/>
    <property type="project" value="TreeGrafter"/>
</dbReference>
<dbReference type="InterPro" id="IPR005467">
    <property type="entry name" value="His_kinase_dom"/>
</dbReference>
<dbReference type="Pfam" id="PF02518">
    <property type="entry name" value="HATPase_c"/>
    <property type="match status" value="1"/>
</dbReference>
<evidence type="ECO:0000256" key="13">
    <source>
        <dbReference type="SAM" id="Coils"/>
    </source>
</evidence>
<keyword evidence="6" id="KW-0812">Transmembrane</keyword>
<keyword evidence="8" id="KW-0418">Kinase</keyword>
<dbReference type="PROSITE" id="PS50113">
    <property type="entry name" value="PAC"/>
    <property type="match status" value="1"/>
</dbReference>
<accession>A0A1H4HBR9</accession>
<dbReference type="PROSITE" id="PS50109">
    <property type="entry name" value="HIS_KIN"/>
    <property type="match status" value="1"/>
</dbReference>
<dbReference type="SMART" id="SM00086">
    <property type="entry name" value="PAC"/>
    <property type="match status" value="1"/>
</dbReference>
<evidence type="ECO:0000259" key="16">
    <source>
        <dbReference type="PROSITE" id="PS50113"/>
    </source>
</evidence>
<dbReference type="SUPFAM" id="SSF47384">
    <property type="entry name" value="Homodimeric domain of signal transducing histidine kinase"/>
    <property type="match status" value="1"/>
</dbReference>
<dbReference type="Pfam" id="PF00512">
    <property type="entry name" value="HisKA"/>
    <property type="match status" value="1"/>
</dbReference>
<comment type="subcellular location">
    <subcellularLocation>
        <location evidence="2">Membrane</location>
        <topology evidence="2">Multi-pass membrane protein</topology>
    </subcellularLocation>
</comment>
<gene>
    <name evidence="17" type="ORF">SAMN05443550_114124</name>
</gene>
<evidence type="ECO:0000256" key="2">
    <source>
        <dbReference type="ARBA" id="ARBA00004141"/>
    </source>
</evidence>
<dbReference type="PROSITE" id="PS50112">
    <property type="entry name" value="PAS"/>
    <property type="match status" value="1"/>
</dbReference>
<dbReference type="SMART" id="SM00091">
    <property type="entry name" value="PAS"/>
    <property type="match status" value="2"/>
</dbReference>
<dbReference type="InterPro" id="IPR000700">
    <property type="entry name" value="PAS-assoc_C"/>
</dbReference>
<dbReference type="InterPro" id="IPR035965">
    <property type="entry name" value="PAS-like_dom_sf"/>
</dbReference>
<dbReference type="SUPFAM" id="SSF55874">
    <property type="entry name" value="ATPase domain of HSP90 chaperone/DNA topoisomerase II/histidine kinase"/>
    <property type="match status" value="1"/>
</dbReference>
<keyword evidence="10" id="KW-1133">Transmembrane helix</keyword>
<dbReference type="PRINTS" id="PR00344">
    <property type="entry name" value="BCTRLSENSOR"/>
</dbReference>
<keyword evidence="4" id="KW-0597">Phosphoprotein</keyword>
<evidence type="ECO:0000256" key="3">
    <source>
        <dbReference type="ARBA" id="ARBA00012438"/>
    </source>
</evidence>
<dbReference type="Proteomes" id="UP000198850">
    <property type="component" value="Unassembled WGS sequence"/>
</dbReference>
<protein>
    <recommendedName>
        <fullName evidence="3">histidine kinase</fullName>
        <ecNumber evidence="3">2.7.13.3</ecNumber>
    </recommendedName>
</protein>
<dbReference type="NCBIfam" id="TIGR00229">
    <property type="entry name" value="sensory_box"/>
    <property type="match status" value="1"/>
</dbReference>
<dbReference type="InterPro" id="IPR001610">
    <property type="entry name" value="PAC"/>
</dbReference>
<dbReference type="InterPro" id="IPR003661">
    <property type="entry name" value="HisK_dim/P_dom"/>
</dbReference>
<dbReference type="CDD" id="cd00082">
    <property type="entry name" value="HisKA"/>
    <property type="match status" value="1"/>
</dbReference>
<dbReference type="InterPro" id="IPR050351">
    <property type="entry name" value="BphY/WalK/GraS-like"/>
</dbReference>
<dbReference type="CDD" id="cd00130">
    <property type="entry name" value="PAS"/>
    <property type="match status" value="1"/>
</dbReference>
<name>A0A1H4HBR9_9SPHI</name>
<dbReference type="PANTHER" id="PTHR42878:SF7">
    <property type="entry name" value="SENSOR HISTIDINE KINASE GLRK"/>
    <property type="match status" value="1"/>
</dbReference>
<dbReference type="GO" id="GO:0000156">
    <property type="term" value="F:phosphorelay response regulator activity"/>
    <property type="evidence" value="ECO:0007669"/>
    <property type="project" value="TreeGrafter"/>
</dbReference>